<dbReference type="PROSITE" id="PS50158">
    <property type="entry name" value="ZF_CCHC"/>
    <property type="match status" value="1"/>
</dbReference>
<accession>K3ZER4</accession>
<protein>
    <recommendedName>
        <fullName evidence="2">CCHC-type domain-containing protein</fullName>
    </recommendedName>
</protein>
<dbReference type="EnsemblPlants" id="KQL16139">
    <property type="protein sequence ID" value="KQL16139"/>
    <property type="gene ID" value="SETIT_025061mg"/>
</dbReference>
<dbReference type="InterPro" id="IPR001878">
    <property type="entry name" value="Znf_CCHC"/>
</dbReference>
<dbReference type="OrthoDB" id="685556at2759"/>
<keyword evidence="1" id="KW-0479">Metal-binding</keyword>
<reference evidence="3" key="2">
    <citation type="submission" date="2015-07" db="EMBL/GenBank/DDBJ databases">
        <authorList>
            <person name="Noorani M."/>
        </authorList>
    </citation>
    <scope>NUCLEOTIDE SEQUENCE</scope>
    <source>
        <strain evidence="3">Yugu1</strain>
    </source>
</reference>
<proteinExistence type="predicted"/>
<name>K3ZER4_SETIT</name>
<gene>
    <name evidence="3" type="ORF">SETIT_3G294600v2</name>
</gene>
<keyword evidence="1" id="KW-0863">Zinc-finger</keyword>
<dbReference type="EMBL" id="CM003530">
    <property type="protein sequence ID" value="RCV18359.1"/>
    <property type="molecule type" value="Genomic_DNA"/>
</dbReference>
<dbReference type="SUPFAM" id="SSF57756">
    <property type="entry name" value="Retrovirus zinc finger-like domains"/>
    <property type="match status" value="1"/>
</dbReference>
<keyword evidence="1" id="KW-0862">Zinc</keyword>
<dbReference type="InterPro" id="IPR036875">
    <property type="entry name" value="Znf_CCHC_sf"/>
</dbReference>
<dbReference type="EMBL" id="AGNK02001859">
    <property type="status" value="NOT_ANNOTATED_CDS"/>
    <property type="molecule type" value="Genomic_DNA"/>
</dbReference>
<dbReference type="GO" id="GO:0008270">
    <property type="term" value="F:zinc ion binding"/>
    <property type="evidence" value="ECO:0007669"/>
    <property type="project" value="UniProtKB-KW"/>
</dbReference>
<organism evidence="4 5">
    <name type="scientific">Setaria italica</name>
    <name type="common">Foxtail millet</name>
    <name type="synonym">Panicum italicum</name>
    <dbReference type="NCBI Taxonomy" id="4555"/>
    <lineage>
        <taxon>Eukaryota</taxon>
        <taxon>Viridiplantae</taxon>
        <taxon>Streptophyta</taxon>
        <taxon>Embryophyta</taxon>
        <taxon>Tracheophyta</taxon>
        <taxon>Spermatophyta</taxon>
        <taxon>Magnoliopsida</taxon>
        <taxon>Liliopsida</taxon>
        <taxon>Poales</taxon>
        <taxon>Poaceae</taxon>
        <taxon>PACMAD clade</taxon>
        <taxon>Panicoideae</taxon>
        <taxon>Panicodae</taxon>
        <taxon>Paniceae</taxon>
        <taxon>Cenchrinae</taxon>
        <taxon>Setaria</taxon>
    </lineage>
</organism>
<dbReference type="Proteomes" id="UP000004995">
    <property type="component" value="Unassembled WGS sequence"/>
</dbReference>
<sequence length="63" mass="7071">MHTIKEANMVTAKMDLLMKRLDDYTKEKAAMPNTIQAMNSHMTCEVCGNTGHSGNNCPKTQVW</sequence>
<evidence type="ECO:0000256" key="1">
    <source>
        <dbReference type="PROSITE-ProRule" id="PRU00047"/>
    </source>
</evidence>
<reference evidence="4" key="3">
    <citation type="submission" date="2018-08" db="UniProtKB">
        <authorList>
            <consortium name="EnsemblPlants"/>
        </authorList>
    </citation>
    <scope>IDENTIFICATION</scope>
    <source>
        <strain evidence="4">Yugu1</strain>
    </source>
</reference>
<dbReference type="AlphaFoldDB" id="K3ZER4"/>
<dbReference type="Gramene" id="KQL16139">
    <property type="protein sequence ID" value="KQL16139"/>
    <property type="gene ID" value="SETIT_025061mg"/>
</dbReference>
<dbReference type="GO" id="GO:0003676">
    <property type="term" value="F:nucleic acid binding"/>
    <property type="evidence" value="ECO:0007669"/>
    <property type="project" value="InterPro"/>
</dbReference>
<feature type="domain" description="CCHC-type" evidence="2">
    <location>
        <begin position="44"/>
        <end position="59"/>
    </location>
</feature>
<evidence type="ECO:0000313" key="4">
    <source>
        <dbReference type="EnsemblPlants" id="KQL16139"/>
    </source>
</evidence>
<evidence type="ECO:0000259" key="2">
    <source>
        <dbReference type="PROSITE" id="PS50158"/>
    </source>
</evidence>
<evidence type="ECO:0000313" key="5">
    <source>
        <dbReference type="Proteomes" id="UP000004995"/>
    </source>
</evidence>
<reference evidence="3 5" key="1">
    <citation type="journal article" date="2012" name="Nat. Biotechnol.">
        <title>Reference genome sequence of the model plant Setaria.</title>
        <authorList>
            <person name="Bennetzen J.L."/>
            <person name="Schmutz J."/>
            <person name="Wang H."/>
            <person name="Percifield R."/>
            <person name="Hawkins J."/>
            <person name="Pontaroli A.C."/>
            <person name="Estep M."/>
            <person name="Feng L."/>
            <person name="Vaughn J.N."/>
            <person name="Grimwood J."/>
            <person name="Jenkins J."/>
            <person name="Barry K."/>
            <person name="Lindquist E."/>
            <person name="Hellsten U."/>
            <person name="Deshpande S."/>
            <person name="Wang X."/>
            <person name="Wu X."/>
            <person name="Mitros T."/>
            <person name="Triplett J."/>
            <person name="Yang X."/>
            <person name="Ye C.Y."/>
            <person name="Mauro-Herrera M."/>
            <person name="Wang L."/>
            <person name="Li P."/>
            <person name="Sharma M."/>
            <person name="Sharma R."/>
            <person name="Ronald P.C."/>
            <person name="Panaud O."/>
            <person name="Kellogg E.A."/>
            <person name="Brutnell T.P."/>
            <person name="Doust A.N."/>
            <person name="Tuskan G.A."/>
            <person name="Rokhsar D."/>
            <person name="Devos K.M."/>
        </authorList>
    </citation>
    <scope>NUCLEOTIDE SEQUENCE [LARGE SCALE GENOMIC DNA]</scope>
    <source>
        <strain evidence="5">cv. Yugu1</strain>
        <strain evidence="3">Yugu1</strain>
    </source>
</reference>
<keyword evidence="5" id="KW-1185">Reference proteome</keyword>
<evidence type="ECO:0000313" key="3">
    <source>
        <dbReference type="EMBL" id="RCV18359.1"/>
    </source>
</evidence>
<dbReference type="HOGENOM" id="CLU_2890069_0_0_1"/>